<feature type="transmembrane region" description="Helical" evidence="5">
    <location>
        <begin position="398"/>
        <end position="420"/>
    </location>
</feature>
<sequence>MLDHKTASGVSHDIELEVFRYENHDEIQNSAPSHFDTVSRLSQAHRDYLIERYGTTELDPIPGFGPADPLNFAYAFHTMMSTFIAAALNPAFDSIAKDLGITIQHASYLTSLKIAILGAAPLFWRPLANRYGRRPIWLVSTICTLVCNVGCAVSPTLGSMAACRALVAFFVCPASAIGSAVVTETFFKKERARYMGIWTLMVTVNGAQFNLYLFFGIETRYLGRGGEEDHGSGGSMQKAFTFRRIDPTPLKFIDFVEPLKMAFYPSVMIPAVVFAMIFYRANVLICVETFALFYKFDFNPKQLGYQFAGVIIGSIIGEQLGGFMSDSWMTRRTIENGGQRPQPEYRLWLSYSGFVLSMVGLVVFLVQIGHAKTWNVAGNQIITTVMIIYAVDCHQEDFSSVGVFIAFAKPIWGFTGPLWFPQIFEAIGLPATAGVGCGFMVVFSVIPTIFIHLKGGIRKVKHEHQI</sequence>
<reference evidence="6" key="1">
    <citation type="journal article" date="2021" name="J Fungi (Basel)">
        <title>Virulence traits and population genomics of the black yeast Aureobasidium melanogenum.</title>
        <authorList>
            <person name="Cernosa A."/>
            <person name="Sun X."/>
            <person name="Gostincar C."/>
            <person name="Fang C."/>
            <person name="Gunde-Cimerman N."/>
            <person name="Song Z."/>
        </authorList>
    </citation>
    <scope>NUCLEOTIDE SEQUENCE</scope>
    <source>
        <strain evidence="6">EXF-9298</strain>
    </source>
</reference>
<dbReference type="GO" id="GO:0022857">
    <property type="term" value="F:transmembrane transporter activity"/>
    <property type="evidence" value="ECO:0007669"/>
    <property type="project" value="InterPro"/>
</dbReference>
<evidence type="ECO:0000256" key="5">
    <source>
        <dbReference type="SAM" id="Phobius"/>
    </source>
</evidence>
<dbReference type="GO" id="GO:0005886">
    <property type="term" value="C:plasma membrane"/>
    <property type="evidence" value="ECO:0007669"/>
    <property type="project" value="TreeGrafter"/>
</dbReference>
<comment type="caution">
    <text evidence="6">The sequence shown here is derived from an EMBL/GenBank/DDBJ whole genome shotgun (WGS) entry which is preliminary data.</text>
</comment>
<dbReference type="InterPro" id="IPR036259">
    <property type="entry name" value="MFS_trans_sf"/>
</dbReference>
<accession>A0A9P8G189</accession>
<protein>
    <submittedName>
        <fullName evidence="6">MFS multidrug transporter</fullName>
    </submittedName>
</protein>
<dbReference type="Proteomes" id="UP000729357">
    <property type="component" value="Unassembled WGS sequence"/>
</dbReference>
<feature type="transmembrane region" description="Helical" evidence="5">
    <location>
        <begin position="267"/>
        <end position="293"/>
    </location>
</feature>
<gene>
    <name evidence="6" type="ORF">KCU98_g2671</name>
</gene>
<dbReference type="Gene3D" id="1.20.1250.20">
    <property type="entry name" value="MFS general substrate transporter like domains"/>
    <property type="match status" value="1"/>
</dbReference>
<dbReference type="PANTHER" id="PTHR23502:SF2">
    <property type="entry name" value="TRANSPORTER, PUTATIVE (AFU_ORTHOLOGUE AFUA_2G08910)-RELATED"/>
    <property type="match status" value="1"/>
</dbReference>
<organism evidence="6 7">
    <name type="scientific">Aureobasidium melanogenum</name>
    <name type="common">Aureobasidium pullulans var. melanogenum</name>
    <dbReference type="NCBI Taxonomy" id="46634"/>
    <lineage>
        <taxon>Eukaryota</taxon>
        <taxon>Fungi</taxon>
        <taxon>Dikarya</taxon>
        <taxon>Ascomycota</taxon>
        <taxon>Pezizomycotina</taxon>
        <taxon>Dothideomycetes</taxon>
        <taxon>Dothideomycetidae</taxon>
        <taxon>Dothideales</taxon>
        <taxon>Saccotheciaceae</taxon>
        <taxon>Aureobasidium</taxon>
    </lineage>
</organism>
<dbReference type="EMBL" id="JAHFXS010000156">
    <property type="protein sequence ID" value="KAG9988352.1"/>
    <property type="molecule type" value="Genomic_DNA"/>
</dbReference>
<dbReference type="Pfam" id="PF07690">
    <property type="entry name" value="MFS_1"/>
    <property type="match status" value="1"/>
</dbReference>
<keyword evidence="3 5" id="KW-1133">Transmembrane helix</keyword>
<evidence type="ECO:0000256" key="4">
    <source>
        <dbReference type="ARBA" id="ARBA00023136"/>
    </source>
</evidence>
<evidence type="ECO:0000256" key="1">
    <source>
        <dbReference type="ARBA" id="ARBA00004141"/>
    </source>
</evidence>
<dbReference type="SUPFAM" id="SSF103473">
    <property type="entry name" value="MFS general substrate transporter"/>
    <property type="match status" value="1"/>
</dbReference>
<dbReference type="AlphaFoldDB" id="A0A9P8G189"/>
<feature type="transmembrane region" description="Helical" evidence="5">
    <location>
        <begin position="345"/>
        <end position="368"/>
    </location>
</feature>
<evidence type="ECO:0000256" key="2">
    <source>
        <dbReference type="ARBA" id="ARBA00022692"/>
    </source>
</evidence>
<feature type="transmembrane region" description="Helical" evidence="5">
    <location>
        <begin position="374"/>
        <end position="391"/>
    </location>
</feature>
<proteinExistence type="predicted"/>
<feature type="non-terminal residue" evidence="6">
    <location>
        <position position="466"/>
    </location>
</feature>
<feature type="transmembrane region" description="Helical" evidence="5">
    <location>
        <begin position="136"/>
        <end position="153"/>
    </location>
</feature>
<name>A0A9P8G189_AURME</name>
<keyword evidence="4 5" id="KW-0472">Membrane</keyword>
<feature type="transmembrane region" description="Helical" evidence="5">
    <location>
        <begin position="426"/>
        <end position="451"/>
    </location>
</feature>
<feature type="transmembrane region" description="Helical" evidence="5">
    <location>
        <begin position="105"/>
        <end position="124"/>
    </location>
</feature>
<evidence type="ECO:0000313" key="6">
    <source>
        <dbReference type="EMBL" id="KAG9988352.1"/>
    </source>
</evidence>
<keyword evidence="2 5" id="KW-0812">Transmembrane</keyword>
<feature type="transmembrane region" description="Helical" evidence="5">
    <location>
        <begin position="305"/>
        <end position="324"/>
    </location>
</feature>
<feature type="transmembrane region" description="Helical" evidence="5">
    <location>
        <begin position="195"/>
        <end position="215"/>
    </location>
</feature>
<dbReference type="InterPro" id="IPR011701">
    <property type="entry name" value="MFS"/>
</dbReference>
<feature type="transmembrane region" description="Helical" evidence="5">
    <location>
        <begin position="72"/>
        <end position="93"/>
    </location>
</feature>
<keyword evidence="7" id="KW-1185">Reference proteome</keyword>
<comment type="subcellular location">
    <subcellularLocation>
        <location evidence="1">Membrane</location>
        <topology evidence="1">Multi-pass membrane protein</topology>
    </subcellularLocation>
</comment>
<evidence type="ECO:0000313" key="7">
    <source>
        <dbReference type="Proteomes" id="UP000729357"/>
    </source>
</evidence>
<dbReference type="Gene3D" id="1.20.1720.10">
    <property type="entry name" value="Multidrug resistance protein D"/>
    <property type="match status" value="1"/>
</dbReference>
<evidence type="ECO:0000256" key="3">
    <source>
        <dbReference type="ARBA" id="ARBA00022989"/>
    </source>
</evidence>
<feature type="transmembrane region" description="Helical" evidence="5">
    <location>
        <begin position="165"/>
        <end position="183"/>
    </location>
</feature>
<dbReference type="PANTHER" id="PTHR23502">
    <property type="entry name" value="MAJOR FACILITATOR SUPERFAMILY"/>
    <property type="match status" value="1"/>
</dbReference>
<reference evidence="6" key="2">
    <citation type="submission" date="2021-08" db="EMBL/GenBank/DDBJ databases">
        <authorList>
            <person name="Gostincar C."/>
            <person name="Sun X."/>
            <person name="Song Z."/>
            <person name="Gunde-Cimerman N."/>
        </authorList>
    </citation>
    <scope>NUCLEOTIDE SEQUENCE</scope>
    <source>
        <strain evidence="6">EXF-9298</strain>
    </source>
</reference>